<evidence type="ECO:0000313" key="2">
    <source>
        <dbReference type="EMBL" id="KAK8835900.1"/>
    </source>
</evidence>
<gene>
    <name evidence="2" type="ORF">M9Y10_040278</name>
</gene>
<feature type="region of interest" description="Disordered" evidence="1">
    <location>
        <begin position="52"/>
        <end position="100"/>
    </location>
</feature>
<proteinExistence type="predicted"/>
<keyword evidence="3" id="KW-1185">Reference proteome</keyword>
<evidence type="ECO:0000313" key="3">
    <source>
        <dbReference type="Proteomes" id="UP001470230"/>
    </source>
</evidence>
<dbReference type="Proteomes" id="UP001470230">
    <property type="component" value="Unassembled WGS sequence"/>
</dbReference>
<feature type="region of interest" description="Disordered" evidence="1">
    <location>
        <begin position="1"/>
        <end position="24"/>
    </location>
</feature>
<comment type="caution">
    <text evidence="2">The sequence shown here is derived from an EMBL/GenBank/DDBJ whole genome shotgun (WGS) entry which is preliminary data.</text>
</comment>
<sequence length="113" mass="13109">MKTEKLSFTLNGGENPYIPNCPKRNEAKDTQKIEFNELSHFLHFEDKINNKPSPTLISSSQHSIIKNQQSSQDFNLQNDINFSNSSNHQTDETNQTPNSTMNVFLHFTRMIFF</sequence>
<name>A0ABR2GPN4_9EUKA</name>
<organism evidence="2 3">
    <name type="scientific">Tritrichomonas musculus</name>
    <dbReference type="NCBI Taxonomy" id="1915356"/>
    <lineage>
        <taxon>Eukaryota</taxon>
        <taxon>Metamonada</taxon>
        <taxon>Parabasalia</taxon>
        <taxon>Tritrichomonadida</taxon>
        <taxon>Tritrichomonadidae</taxon>
        <taxon>Tritrichomonas</taxon>
    </lineage>
</organism>
<accession>A0ABR2GPN4</accession>
<feature type="compositionally biased region" description="Polar residues" evidence="1">
    <location>
        <begin position="1"/>
        <end position="12"/>
    </location>
</feature>
<evidence type="ECO:0000256" key="1">
    <source>
        <dbReference type="SAM" id="MobiDB-lite"/>
    </source>
</evidence>
<reference evidence="2 3" key="1">
    <citation type="submission" date="2024-04" db="EMBL/GenBank/DDBJ databases">
        <title>Tritrichomonas musculus Genome.</title>
        <authorList>
            <person name="Alves-Ferreira E."/>
            <person name="Grigg M."/>
            <person name="Lorenzi H."/>
            <person name="Galac M."/>
        </authorList>
    </citation>
    <scope>NUCLEOTIDE SEQUENCE [LARGE SCALE GENOMIC DNA]</scope>
    <source>
        <strain evidence="2 3">EAF2021</strain>
    </source>
</reference>
<dbReference type="EMBL" id="JAPFFF010000072">
    <property type="protein sequence ID" value="KAK8835900.1"/>
    <property type="molecule type" value="Genomic_DNA"/>
</dbReference>
<protein>
    <submittedName>
        <fullName evidence="2">Uncharacterized protein</fullName>
    </submittedName>
</protein>